<dbReference type="AlphaFoldDB" id="A0A3P6QBS8"/>
<dbReference type="PANTHER" id="PTHR38612">
    <property type="entry name" value="PROTEIN DCT-5-RELATED"/>
    <property type="match status" value="1"/>
</dbReference>
<dbReference type="Proteomes" id="UP000267096">
    <property type="component" value="Unassembled WGS sequence"/>
</dbReference>
<proteinExistence type="predicted"/>
<organism evidence="1 2">
    <name type="scientific">Anisakis simplex</name>
    <name type="common">Herring worm</name>
    <dbReference type="NCBI Taxonomy" id="6269"/>
    <lineage>
        <taxon>Eukaryota</taxon>
        <taxon>Metazoa</taxon>
        <taxon>Ecdysozoa</taxon>
        <taxon>Nematoda</taxon>
        <taxon>Chromadorea</taxon>
        <taxon>Rhabditida</taxon>
        <taxon>Spirurina</taxon>
        <taxon>Ascaridomorpha</taxon>
        <taxon>Ascaridoidea</taxon>
        <taxon>Anisakidae</taxon>
        <taxon>Anisakis</taxon>
        <taxon>Anisakis simplex complex</taxon>
    </lineage>
</organism>
<evidence type="ECO:0000313" key="1">
    <source>
        <dbReference type="EMBL" id="VDK37625.1"/>
    </source>
</evidence>
<dbReference type="OrthoDB" id="5774172at2759"/>
<keyword evidence="2" id="KW-1185">Reference proteome</keyword>
<sequence length="67" mass="7300">MDLLIGKIEKRGGKISEQTYNDLDSAIDYGCIFTTGCVQECNRCRLCVSSKEQVIAVLTGGRRKSAG</sequence>
<dbReference type="PANTHER" id="PTHR38612:SF1">
    <property type="entry name" value="PROTEIN CBG06620"/>
    <property type="match status" value="1"/>
</dbReference>
<gene>
    <name evidence="1" type="ORF">ASIM_LOCUS9200</name>
</gene>
<dbReference type="EMBL" id="UYRR01027313">
    <property type="protein sequence ID" value="VDK37625.1"/>
    <property type="molecule type" value="Genomic_DNA"/>
</dbReference>
<dbReference type="InterPro" id="IPR035161">
    <property type="entry name" value="DUF5332"/>
</dbReference>
<reference evidence="1 2" key="1">
    <citation type="submission" date="2018-11" db="EMBL/GenBank/DDBJ databases">
        <authorList>
            <consortium name="Pathogen Informatics"/>
        </authorList>
    </citation>
    <scope>NUCLEOTIDE SEQUENCE [LARGE SCALE GENOMIC DNA]</scope>
</reference>
<protein>
    <submittedName>
        <fullName evidence="1">Uncharacterized protein</fullName>
    </submittedName>
</protein>
<dbReference type="Pfam" id="PF17266">
    <property type="entry name" value="DUF5332"/>
    <property type="match status" value="1"/>
</dbReference>
<accession>A0A3P6QBS8</accession>
<evidence type="ECO:0000313" key="2">
    <source>
        <dbReference type="Proteomes" id="UP000267096"/>
    </source>
</evidence>
<name>A0A3P6QBS8_ANISI</name>